<feature type="region of interest" description="Disordered" evidence="1">
    <location>
        <begin position="1"/>
        <end position="25"/>
    </location>
</feature>
<evidence type="ECO:0000313" key="2">
    <source>
        <dbReference type="EMBL" id="QXO16476.1"/>
    </source>
</evidence>
<keyword evidence="3" id="KW-1185">Reference proteome</keyword>
<evidence type="ECO:0000256" key="1">
    <source>
        <dbReference type="SAM" id="MobiDB-lite"/>
    </source>
</evidence>
<dbReference type="Proteomes" id="UP000694232">
    <property type="component" value="Chromosome 2"/>
</dbReference>
<name>A0A975U8C5_9VIBR</name>
<gene>
    <name evidence="2" type="ORF">KNV97_02935</name>
</gene>
<evidence type="ECO:0000313" key="3">
    <source>
        <dbReference type="Proteomes" id="UP000694232"/>
    </source>
</evidence>
<sequence>MKKPLAGTNSKMVKGKTLTKDDSTESIHKIRKKIEHILLEREQKKLWDL</sequence>
<proteinExistence type="predicted"/>
<reference evidence="2" key="1">
    <citation type="submission" date="2021-06" db="EMBL/GenBank/DDBJ databases">
        <title>Vibrio nov. sp., novel gut bacterium isolated from Yellow Sea oyster.</title>
        <authorList>
            <person name="Muhammad N."/>
            <person name="Nguyen T.H."/>
            <person name="Lee Y.-J."/>
            <person name="Ko J."/>
            <person name="Kim S.-G."/>
        </authorList>
    </citation>
    <scope>NUCLEOTIDE SEQUENCE</scope>
    <source>
        <strain evidence="2">OG9-811</strain>
    </source>
</reference>
<organism evidence="2 3">
    <name type="scientific">Vibrio ostreae</name>
    <dbReference type="NCBI Taxonomy" id="2841925"/>
    <lineage>
        <taxon>Bacteria</taxon>
        <taxon>Pseudomonadati</taxon>
        <taxon>Pseudomonadota</taxon>
        <taxon>Gammaproteobacteria</taxon>
        <taxon>Vibrionales</taxon>
        <taxon>Vibrionaceae</taxon>
        <taxon>Vibrio</taxon>
    </lineage>
</organism>
<dbReference type="RefSeq" id="WP_168796962.1">
    <property type="nucleotide sequence ID" value="NZ_CP076642.1"/>
</dbReference>
<accession>A0A975U8C5</accession>
<dbReference type="EMBL" id="CP076642">
    <property type="protein sequence ID" value="QXO16476.1"/>
    <property type="molecule type" value="Genomic_DNA"/>
</dbReference>
<protein>
    <submittedName>
        <fullName evidence="2">Uncharacterized protein</fullName>
    </submittedName>
</protein>
<dbReference type="KEGG" id="vos:KNV97_02935"/>
<dbReference type="AlphaFoldDB" id="A0A975U8C5"/>